<dbReference type="GO" id="GO:0005509">
    <property type="term" value="F:calcium ion binding"/>
    <property type="evidence" value="ECO:0007669"/>
    <property type="project" value="InterPro"/>
</dbReference>
<sequence length="259" mass="29103">MDAHMDAQLTTICSSSSAFHIEMENTVMKQVWSHGCYSLISRESRTKIGIPSPPSVSVNGSTTKRKIEKSSSTELIPLCGIIVSLVILNLVIILQDFYSSFHCVVSIFKSFLRILSCISNTCAATTTAKRRSVEIKPPRNQTETDDRNLPLLEVKKVIQGALWDLESYRTEKSLGADKIGGLFEEEEPSLEEVKEAFDVFDENKDGFIDAKELGNVMFSLGFMQASEDECKRMIKGFDDNFDGRIDLTEFIKVMERSLF</sequence>
<keyword evidence="4" id="KW-0472">Membrane</keyword>
<reference evidence="7" key="1">
    <citation type="submission" date="2025-08" db="UniProtKB">
        <authorList>
            <consortium name="RefSeq"/>
        </authorList>
    </citation>
    <scope>IDENTIFICATION</scope>
    <source>
        <tissue evidence="7">Fruit stalk</tissue>
    </source>
</reference>
<keyword evidence="3" id="KW-0106">Calcium</keyword>
<name>A0A6P5ZSF9_DURZI</name>
<dbReference type="CDD" id="cd00051">
    <property type="entry name" value="EFh"/>
    <property type="match status" value="1"/>
</dbReference>
<evidence type="ECO:0000256" key="1">
    <source>
        <dbReference type="ARBA" id="ARBA00022723"/>
    </source>
</evidence>
<feature type="domain" description="EF-hand" evidence="5">
    <location>
        <begin position="225"/>
        <end position="259"/>
    </location>
</feature>
<dbReference type="Gene3D" id="1.10.238.10">
    <property type="entry name" value="EF-hand"/>
    <property type="match status" value="1"/>
</dbReference>
<evidence type="ECO:0000313" key="6">
    <source>
        <dbReference type="Proteomes" id="UP000515121"/>
    </source>
</evidence>
<accession>A0A6P5ZSF9</accession>
<dbReference type="InterPro" id="IPR011992">
    <property type="entry name" value="EF-hand-dom_pair"/>
</dbReference>
<dbReference type="PANTHER" id="PTHR10891">
    <property type="entry name" value="EF-HAND CALCIUM-BINDING DOMAIN CONTAINING PROTEIN"/>
    <property type="match status" value="1"/>
</dbReference>
<dbReference type="AlphaFoldDB" id="A0A6P5ZSF9"/>
<dbReference type="Proteomes" id="UP000515121">
    <property type="component" value="Unplaced"/>
</dbReference>
<evidence type="ECO:0000259" key="5">
    <source>
        <dbReference type="PROSITE" id="PS50222"/>
    </source>
</evidence>
<proteinExistence type="predicted"/>
<dbReference type="InterPro" id="IPR018247">
    <property type="entry name" value="EF_Hand_1_Ca_BS"/>
</dbReference>
<dbReference type="InterPro" id="IPR039647">
    <property type="entry name" value="EF_hand_pair_protein_CML-like"/>
</dbReference>
<dbReference type="KEGG" id="dzi:111303457"/>
<dbReference type="GO" id="GO:0043226">
    <property type="term" value="C:organelle"/>
    <property type="evidence" value="ECO:0007669"/>
    <property type="project" value="UniProtKB-ARBA"/>
</dbReference>
<feature type="domain" description="EF-hand" evidence="5">
    <location>
        <begin position="188"/>
        <end position="223"/>
    </location>
</feature>
<evidence type="ECO:0000256" key="3">
    <source>
        <dbReference type="ARBA" id="ARBA00022837"/>
    </source>
</evidence>
<dbReference type="OrthoDB" id="26525at2759"/>
<feature type="transmembrane region" description="Helical" evidence="4">
    <location>
        <begin position="75"/>
        <end position="94"/>
    </location>
</feature>
<keyword evidence="1" id="KW-0479">Metal-binding</keyword>
<dbReference type="PROSITE" id="PS50222">
    <property type="entry name" value="EF_HAND_2"/>
    <property type="match status" value="2"/>
</dbReference>
<keyword evidence="6" id="KW-1185">Reference proteome</keyword>
<evidence type="ECO:0000313" key="7">
    <source>
        <dbReference type="RefSeq" id="XP_022755472.1"/>
    </source>
</evidence>
<gene>
    <name evidence="7" type="primary">LOC111303457</name>
</gene>
<evidence type="ECO:0000256" key="2">
    <source>
        <dbReference type="ARBA" id="ARBA00022737"/>
    </source>
</evidence>
<dbReference type="RefSeq" id="XP_022755472.1">
    <property type="nucleotide sequence ID" value="XM_022899737.1"/>
</dbReference>
<dbReference type="FunFam" id="1.10.238.10:FF:000178">
    <property type="entry name" value="Calmodulin-2 A"/>
    <property type="match status" value="1"/>
</dbReference>
<evidence type="ECO:0000256" key="4">
    <source>
        <dbReference type="SAM" id="Phobius"/>
    </source>
</evidence>
<keyword evidence="4" id="KW-1133">Transmembrane helix</keyword>
<keyword evidence="4" id="KW-0812">Transmembrane</keyword>
<dbReference type="Pfam" id="PF13499">
    <property type="entry name" value="EF-hand_7"/>
    <property type="match status" value="1"/>
</dbReference>
<keyword evidence="2" id="KW-0677">Repeat</keyword>
<dbReference type="InterPro" id="IPR002048">
    <property type="entry name" value="EF_hand_dom"/>
</dbReference>
<dbReference type="SMART" id="SM00054">
    <property type="entry name" value="EFh"/>
    <property type="match status" value="2"/>
</dbReference>
<dbReference type="PROSITE" id="PS00018">
    <property type="entry name" value="EF_HAND_1"/>
    <property type="match status" value="1"/>
</dbReference>
<organism evidence="6 7">
    <name type="scientific">Durio zibethinus</name>
    <name type="common">Durian</name>
    <dbReference type="NCBI Taxonomy" id="66656"/>
    <lineage>
        <taxon>Eukaryota</taxon>
        <taxon>Viridiplantae</taxon>
        <taxon>Streptophyta</taxon>
        <taxon>Embryophyta</taxon>
        <taxon>Tracheophyta</taxon>
        <taxon>Spermatophyta</taxon>
        <taxon>Magnoliopsida</taxon>
        <taxon>eudicotyledons</taxon>
        <taxon>Gunneridae</taxon>
        <taxon>Pentapetalae</taxon>
        <taxon>rosids</taxon>
        <taxon>malvids</taxon>
        <taxon>Malvales</taxon>
        <taxon>Malvaceae</taxon>
        <taxon>Helicteroideae</taxon>
        <taxon>Durio</taxon>
    </lineage>
</organism>
<dbReference type="GeneID" id="111303457"/>
<dbReference type="SUPFAM" id="SSF47473">
    <property type="entry name" value="EF-hand"/>
    <property type="match status" value="1"/>
</dbReference>
<protein>
    <submittedName>
        <fullName evidence="7">Probable calcium-binding protein CML47</fullName>
    </submittedName>
</protein>